<proteinExistence type="predicted"/>
<evidence type="ECO:0000313" key="1">
    <source>
        <dbReference type="EMBL" id="MBP1986075.1"/>
    </source>
</evidence>
<gene>
    <name evidence="1" type="ORF">J2753_000548</name>
</gene>
<keyword evidence="2" id="KW-1185">Reference proteome</keyword>
<dbReference type="EMBL" id="JAGGLC010000001">
    <property type="protein sequence ID" value="MBP1986075.1"/>
    <property type="molecule type" value="Genomic_DNA"/>
</dbReference>
<dbReference type="AlphaFoldDB" id="A0A8T4GXM8"/>
<evidence type="ECO:0000313" key="2">
    <source>
        <dbReference type="Proteomes" id="UP000823736"/>
    </source>
</evidence>
<protein>
    <submittedName>
        <fullName evidence="1">Uncharacterized protein</fullName>
    </submittedName>
</protein>
<reference evidence="1" key="1">
    <citation type="submission" date="2021-03" db="EMBL/GenBank/DDBJ databases">
        <title>Genomic Encyclopedia of Type Strains, Phase IV (KMG-IV): sequencing the most valuable type-strain genomes for metagenomic binning, comparative biology and taxonomic classification.</title>
        <authorList>
            <person name="Goeker M."/>
        </authorList>
    </citation>
    <scope>NUCLEOTIDE SEQUENCE</scope>
    <source>
        <strain evidence="1">DSM 26232</strain>
    </source>
</reference>
<comment type="caution">
    <text evidence="1">The sequence shown here is derived from an EMBL/GenBank/DDBJ whole genome shotgun (WGS) entry which is preliminary data.</text>
</comment>
<organism evidence="1 2">
    <name type="scientific">Halolamina salifodinae</name>
    <dbReference type="NCBI Taxonomy" id="1202767"/>
    <lineage>
        <taxon>Archaea</taxon>
        <taxon>Methanobacteriati</taxon>
        <taxon>Methanobacteriota</taxon>
        <taxon>Stenosarchaea group</taxon>
        <taxon>Halobacteria</taxon>
        <taxon>Halobacteriales</taxon>
        <taxon>Haloferacaceae</taxon>
    </lineage>
</organism>
<accession>A0A8T4GXM8</accession>
<sequence length="313" mass="33886">MKQLIKRVPEINKGDLMLYGSPKFGQEEKYVGAFVMKIGRDGVPIVTIGYGKPGEDGDNSAKVKENAEEAFTRMDSSETVQDYTTSTEGSVSLQSSSGNEPTFDNGWNTYSNTEAFTEGDNGQVSITGQHARFDKSADGSDSWDQWGASFNYRSTPYENLGRKRVSDTTFRQDWSEGFMDVKNDSIYDSSPSGRKVGEQTIGAEVSASAGTDTSVGTAISWSYTQPDVTRTERSDQNGNDGDAVWNFDCSSGSTSAYDTTLDVTCGSVVYLDQIDNCTAASAGEISNRTLFNGSTFGSNISCEANMDFNTCPL</sequence>
<dbReference type="Proteomes" id="UP000823736">
    <property type="component" value="Unassembled WGS sequence"/>
</dbReference>
<dbReference type="RefSeq" id="WP_209490220.1">
    <property type="nucleotide sequence ID" value="NZ_JAGGLC010000001.1"/>
</dbReference>
<name>A0A8T4GXM8_9EURY</name>
<dbReference type="OrthoDB" id="387690at2157"/>